<evidence type="ECO:0000313" key="4">
    <source>
        <dbReference type="Proteomes" id="UP000676169"/>
    </source>
</evidence>
<organism evidence="3 4">
    <name type="scientific">Luteolibacter ambystomatis</name>
    <dbReference type="NCBI Taxonomy" id="2824561"/>
    <lineage>
        <taxon>Bacteria</taxon>
        <taxon>Pseudomonadati</taxon>
        <taxon>Verrucomicrobiota</taxon>
        <taxon>Verrucomicrobiia</taxon>
        <taxon>Verrucomicrobiales</taxon>
        <taxon>Verrucomicrobiaceae</taxon>
        <taxon>Luteolibacter</taxon>
    </lineage>
</organism>
<gene>
    <name evidence="3" type="ORF">KBB96_12485</name>
</gene>
<dbReference type="InterPro" id="IPR006076">
    <property type="entry name" value="FAD-dep_OxRdtase"/>
</dbReference>
<keyword evidence="1" id="KW-0560">Oxidoreductase</keyword>
<reference evidence="3" key="1">
    <citation type="submission" date="2021-04" db="EMBL/GenBank/DDBJ databases">
        <title>Luteolibacter sp. 32A isolated from the skin of an Anderson's salamander (Ambystoma andersonii).</title>
        <authorList>
            <person name="Spergser J."/>
            <person name="Busse H.-J."/>
        </authorList>
    </citation>
    <scope>NUCLEOTIDE SEQUENCE</scope>
    <source>
        <strain evidence="3">32A</strain>
    </source>
</reference>
<protein>
    <submittedName>
        <fullName evidence="3">FAD-dependent oxidoreductase</fullName>
    </submittedName>
</protein>
<dbReference type="Gene3D" id="3.30.9.10">
    <property type="entry name" value="D-Amino Acid Oxidase, subunit A, domain 2"/>
    <property type="match status" value="1"/>
</dbReference>
<dbReference type="Gene3D" id="3.50.50.60">
    <property type="entry name" value="FAD/NAD(P)-binding domain"/>
    <property type="match status" value="2"/>
</dbReference>
<dbReference type="InterPro" id="IPR036188">
    <property type="entry name" value="FAD/NAD-bd_sf"/>
</dbReference>
<keyword evidence="4" id="KW-1185">Reference proteome</keyword>
<dbReference type="PANTHER" id="PTHR13847:SF289">
    <property type="entry name" value="GLYCINE OXIDASE"/>
    <property type="match status" value="1"/>
</dbReference>
<dbReference type="RefSeq" id="WP_211629778.1">
    <property type="nucleotide sequence ID" value="NZ_CP073100.1"/>
</dbReference>
<name>A0A975G5X6_9BACT</name>
<proteinExistence type="predicted"/>
<dbReference type="GO" id="GO:0005737">
    <property type="term" value="C:cytoplasm"/>
    <property type="evidence" value="ECO:0007669"/>
    <property type="project" value="TreeGrafter"/>
</dbReference>
<sequence>MSKHVIIIGGGVIGLSAAEACLKRGHRVTVVDRQPQQRSGCSFGNAGMVVPSHFIPLAAPGMVALGFKWMWNPESPFYIKPRFDLDLVSWGIKFMQAATRSHVEAASPLLRDLNLASRELYLQYAAEGEDFGLVTKGLLMLCKTQHGLDEEAAVAAKANALGVPAEVLDAAGTAKVDPTITMDVAGSVWFPKDCHMAPEKFIAVLERRILAAGGTFRWNTEVTGWKKEGGRLRAIQTPAGELEADEFVLCGGAWSDDLVRDLGLKIPMQAGKGYSLTNPNPVELPTLCSVLTEARVAVTPMGNSLRVGGTMEISGKQEKIEPRRVAGILKALPDYFPKFKPSDFDGIKPWQGFRPCSPDGMPYLGRTRAASNLTVATGHSMMGLSLGPETGRLAAVLVDREKTEHDLAMLSPDRYA</sequence>
<dbReference type="Pfam" id="PF01266">
    <property type="entry name" value="DAO"/>
    <property type="match status" value="1"/>
</dbReference>
<dbReference type="KEGG" id="lamb:KBB96_12485"/>
<feature type="domain" description="FAD dependent oxidoreductase" evidence="2">
    <location>
        <begin position="4"/>
        <end position="395"/>
    </location>
</feature>
<evidence type="ECO:0000313" key="3">
    <source>
        <dbReference type="EMBL" id="QUE49689.1"/>
    </source>
</evidence>
<dbReference type="PANTHER" id="PTHR13847">
    <property type="entry name" value="SARCOSINE DEHYDROGENASE-RELATED"/>
    <property type="match status" value="1"/>
</dbReference>
<dbReference type="EMBL" id="CP073100">
    <property type="protein sequence ID" value="QUE49689.1"/>
    <property type="molecule type" value="Genomic_DNA"/>
</dbReference>
<accession>A0A975G5X6</accession>
<dbReference type="AlphaFoldDB" id="A0A975G5X6"/>
<dbReference type="SUPFAM" id="SSF54373">
    <property type="entry name" value="FAD-linked reductases, C-terminal domain"/>
    <property type="match status" value="1"/>
</dbReference>
<dbReference type="GO" id="GO:0016491">
    <property type="term" value="F:oxidoreductase activity"/>
    <property type="evidence" value="ECO:0007669"/>
    <property type="project" value="UniProtKB-KW"/>
</dbReference>
<evidence type="ECO:0000256" key="1">
    <source>
        <dbReference type="ARBA" id="ARBA00023002"/>
    </source>
</evidence>
<dbReference type="Proteomes" id="UP000676169">
    <property type="component" value="Chromosome"/>
</dbReference>
<evidence type="ECO:0000259" key="2">
    <source>
        <dbReference type="Pfam" id="PF01266"/>
    </source>
</evidence>
<dbReference type="SUPFAM" id="SSF51905">
    <property type="entry name" value="FAD/NAD(P)-binding domain"/>
    <property type="match status" value="1"/>
</dbReference>